<dbReference type="GO" id="GO:0046872">
    <property type="term" value="F:metal ion binding"/>
    <property type="evidence" value="ECO:0007669"/>
    <property type="project" value="UniProtKB-KW"/>
</dbReference>
<proteinExistence type="inferred from homology"/>
<reference evidence="8" key="1">
    <citation type="submission" date="2021-03" db="EMBL/GenBank/DDBJ databases">
        <title>Revisited historic fungal species revealed as producer of novel bioactive compounds through whole genome sequencing and comparative genomics.</title>
        <authorList>
            <person name="Vignolle G.A."/>
            <person name="Hochenegger N."/>
            <person name="Mach R.L."/>
            <person name="Mach-Aigner A.R."/>
            <person name="Javad Rahimi M."/>
            <person name="Salim K.A."/>
            <person name="Chan C.M."/>
            <person name="Lim L.B.L."/>
            <person name="Cai F."/>
            <person name="Druzhinina I.S."/>
            <person name="U'Ren J.M."/>
            <person name="Derntl C."/>
        </authorList>
    </citation>
    <scope>NUCLEOTIDE SEQUENCE</scope>
    <source>
        <strain evidence="8">TUCIM 5799</strain>
    </source>
</reference>
<evidence type="ECO:0000256" key="2">
    <source>
        <dbReference type="ARBA" id="ARBA00007018"/>
    </source>
</evidence>
<dbReference type="EMBL" id="JAFIMR010000046">
    <property type="protein sequence ID" value="KAI1856115.1"/>
    <property type="molecule type" value="Genomic_DNA"/>
</dbReference>
<feature type="transmembrane region" description="Helical" evidence="7">
    <location>
        <begin position="126"/>
        <end position="147"/>
    </location>
</feature>
<keyword evidence="6" id="KW-0479">Metal-binding</keyword>
<dbReference type="GO" id="GO:0016020">
    <property type="term" value="C:membrane"/>
    <property type="evidence" value="ECO:0007669"/>
    <property type="project" value="UniProtKB-SubCell"/>
</dbReference>
<keyword evidence="9" id="KW-1185">Reference proteome</keyword>
<feature type="binding site" evidence="6">
    <location>
        <position position="149"/>
    </location>
    <ligand>
        <name>Zn(2+)</name>
        <dbReference type="ChEBI" id="CHEBI:29105"/>
    </ligand>
</feature>
<organism evidence="8 9">
    <name type="scientific">Neoarthrinium moseri</name>
    <dbReference type="NCBI Taxonomy" id="1658444"/>
    <lineage>
        <taxon>Eukaryota</taxon>
        <taxon>Fungi</taxon>
        <taxon>Dikarya</taxon>
        <taxon>Ascomycota</taxon>
        <taxon>Pezizomycotina</taxon>
        <taxon>Sordariomycetes</taxon>
        <taxon>Xylariomycetidae</taxon>
        <taxon>Amphisphaeriales</taxon>
        <taxon>Apiosporaceae</taxon>
        <taxon>Neoarthrinium</taxon>
    </lineage>
</organism>
<evidence type="ECO:0000256" key="4">
    <source>
        <dbReference type="ARBA" id="ARBA00022989"/>
    </source>
</evidence>
<keyword evidence="6" id="KW-0862">Zinc</keyword>
<feature type="transmembrane region" description="Helical" evidence="7">
    <location>
        <begin position="167"/>
        <end position="187"/>
    </location>
</feature>
<feature type="transmembrane region" description="Helical" evidence="7">
    <location>
        <begin position="224"/>
        <end position="246"/>
    </location>
</feature>
<feature type="transmembrane region" description="Helical" evidence="7">
    <location>
        <begin position="258"/>
        <end position="278"/>
    </location>
</feature>
<feature type="transmembrane region" description="Helical" evidence="7">
    <location>
        <begin position="194"/>
        <end position="212"/>
    </location>
</feature>
<comment type="subcellular location">
    <subcellularLocation>
        <location evidence="1">Membrane</location>
        <topology evidence="1">Multi-pass membrane protein</topology>
    </subcellularLocation>
</comment>
<sequence length="328" mass="36134">MVMSTAPRASTSSSFQAFAVGLLGVARGRKGASGETNSLSTRDATVSVDTRSTTRVLLEWSALSSWRQQGSEHLQSGYRPDPETLVACLASWTYVHNETGALIFASLPHTVFNTDAMSRYEAADKIDLFVCSIYFFGVGTCFVLSTTFHTFMHHSKTTYDFGIKLDYAGILLLMYTSTFPLILYTFPCRMYLQALYITVITSLAGGCMLATFHPSIGGPHLGHVRAFLFGSFGLASFLIPILHGILAAGLEEQSARVGLCWIWLTVLCNGLGVVAYAFKFPETWYPRRFDIVGASHQIMHTMVVFAALAYTKAVLVAFDYRHSHHPIC</sequence>
<feature type="binding site" evidence="6">
    <location>
        <position position="296"/>
    </location>
    <ligand>
        <name>Zn(2+)</name>
        <dbReference type="ChEBI" id="CHEBI:29105"/>
    </ligand>
</feature>
<evidence type="ECO:0000256" key="3">
    <source>
        <dbReference type="ARBA" id="ARBA00022692"/>
    </source>
</evidence>
<evidence type="ECO:0000313" key="9">
    <source>
        <dbReference type="Proteomes" id="UP000829685"/>
    </source>
</evidence>
<comment type="similarity">
    <text evidence="2">Belongs to the ADIPOR family.</text>
</comment>
<evidence type="ECO:0000256" key="7">
    <source>
        <dbReference type="SAM" id="Phobius"/>
    </source>
</evidence>
<dbReference type="PANTHER" id="PTHR20855:SF52">
    <property type="entry name" value="ADIPONECTIN RECEPTOR PROTEIN"/>
    <property type="match status" value="1"/>
</dbReference>
<evidence type="ECO:0000313" key="8">
    <source>
        <dbReference type="EMBL" id="KAI1856115.1"/>
    </source>
</evidence>
<evidence type="ECO:0000256" key="5">
    <source>
        <dbReference type="ARBA" id="ARBA00023136"/>
    </source>
</evidence>
<gene>
    <name evidence="8" type="ORF">JX265_011830</name>
</gene>
<keyword evidence="3 7" id="KW-0812">Transmembrane</keyword>
<dbReference type="InterPro" id="IPR004254">
    <property type="entry name" value="AdipoR/HlyIII-related"/>
</dbReference>
<keyword evidence="5 7" id="KW-0472">Membrane</keyword>
<feature type="transmembrane region" description="Helical" evidence="7">
    <location>
        <begin position="298"/>
        <end position="318"/>
    </location>
</feature>
<dbReference type="Pfam" id="PF03006">
    <property type="entry name" value="HlyIII"/>
    <property type="match status" value="1"/>
</dbReference>
<comment type="caution">
    <text evidence="8">The sequence shown here is derived from an EMBL/GenBank/DDBJ whole genome shotgun (WGS) entry which is preliminary data.</text>
</comment>
<protein>
    <submittedName>
        <fullName evidence="8">Uncharacterized protein</fullName>
    </submittedName>
</protein>
<keyword evidence="4 7" id="KW-1133">Transmembrane helix</keyword>
<accession>A0A9P9WBK8</accession>
<feature type="binding site" evidence="6">
    <location>
        <position position="300"/>
    </location>
    <ligand>
        <name>Zn(2+)</name>
        <dbReference type="ChEBI" id="CHEBI:29105"/>
    </ligand>
</feature>
<dbReference type="GO" id="GO:0006882">
    <property type="term" value="P:intracellular zinc ion homeostasis"/>
    <property type="evidence" value="ECO:0007669"/>
    <property type="project" value="TreeGrafter"/>
</dbReference>
<dbReference type="AlphaFoldDB" id="A0A9P9WBK8"/>
<evidence type="ECO:0000256" key="6">
    <source>
        <dbReference type="PIRSR" id="PIRSR604254-1"/>
    </source>
</evidence>
<dbReference type="GO" id="GO:0038023">
    <property type="term" value="F:signaling receptor activity"/>
    <property type="evidence" value="ECO:0007669"/>
    <property type="project" value="TreeGrafter"/>
</dbReference>
<name>A0A9P9WBK8_9PEZI</name>
<evidence type="ECO:0000256" key="1">
    <source>
        <dbReference type="ARBA" id="ARBA00004141"/>
    </source>
</evidence>
<dbReference type="Proteomes" id="UP000829685">
    <property type="component" value="Unassembled WGS sequence"/>
</dbReference>
<dbReference type="PANTHER" id="PTHR20855">
    <property type="entry name" value="ADIPOR/PROGESTIN RECEPTOR-RELATED"/>
    <property type="match status" value="1"/>
</dbReference>